<keyword evidence="3" id="KW-0812">Transmembrane</keyword>
<feature type="transmembrane region" description="Helical" evidence="3">
    <location>
        <begin position="581"/>
        <end position="602"/>
    </location>
</feature>
<organism evidence="5 6">
    <name type="scientific">Haloarcula mannanilytica</name>
    <dbReference type="NCBI Taxonomy" id="2509225"/>
    <lineage>
        <taxon>Archaea</taxon>
        <taxon>Methanobacteriati</taxon>
        <taxon>Methanobacteriota</taxon>
        <taxon>Stenosarchaea group</taxon>
        <taxon>Halobacteria</taxon>
        <taxon>Halobacteriales</taxon>
        <taxon>Haloarculaceae</taxon>
        <taxon>Haloarcula</taxon>
    </lineage>
</organism>
<dbReference type="RefSeq" id="WP_137684183.1">
    <property type="nucleotide sequence ID" value="NZ_BIXZ01000004.1"/>
</dbReference>
<feature type="compositionally biased region" description="Polar residues" evidence="2">
    <location>
        <begin position="271"/>
        <end position="287"/>
    </location>
</feature>
<dbReference type="EMBL" id="BIXZ01000004">
    <property type="protein sequence ID" value="GCF14608.1"/>
    <property type="molecule type" value="Genomic_DNA"/>
</dbReference>
<sequence>MSYARSILLAGLLVLSTVVTGVGPALAQSTTDTYAQEFTTGPHKVEIDLSNVTTETTISVITSGSPAGDNATIMKKTVSGSEPSAHFRNAGAYETFTIQVSGADAKPGFSKGGPTAAWTPGSSGKFLGDTGGDPGFTYDMSERIGESVMPSIVQLDRTGLPDSTTVNTTGTDAQQTHIDLYQSAQNSKAQADNYHTTLDNYLSDTKTQARIIGKNAYIRALNNGSSKAAAKTKAKSAVADYYATKQENLAAEWTQQATNAEYIASVMANESGLTSPPQTRADTTPDLTTKGPGGGGRDAYVVYDPSGSQTDTLSLVNGDTTEYRTIYVKHEEFYDGVTPATTQVGPTTGQVNHTKSADGGYNAQALKIQAPNSNYEDLEILNFERYETKWAEIEAQNTQVQNDMDTLAENTYSAYQQGEINSSDLVDPYVLANQQSAGEDFQGWTAAQLTLLGTNSPENFDQIGSFNVTTGDGTQYEGVLFSPENPASGQFENGTTYDTSNIGGTQYVVTSDRIVELDGEFTIDSISTQDGQTVQNVTIQKTTYETSNVTELKQQYEDLARKRAEIEAREQNLRGSAGGGLLGSSSSSLVLALIGVGALYAVSQRRSGGKY</sequence>
<evidence type="ECO:0000256" key="1">
    <source>
        <dbReference type="SAM" id="Coils"/>
    </source>
</evidence>
<evidence type="ECO:0000259" key="4">
    <source>
        <dbReference type="Pfam" id="PF26255"/>
    </source>
</evidence>
<feature type="coiled-coil region" evidence="1">
    <location>
        <begin position="549"/>
        <end position="576"/>
    </location>
</feature>
<feature type="domain" description="Envelope protein N-terminal" evidence="4">
    <location>
        <begin position="165"/>
        <end position="453"/>
    </location>
</feature>
<proteinExistence type="predicted"/>
<dbReference type="Proteomes" id="UP000304382">
    <property type="component" value="Unassembled WGS sequence"/>
</dbReference>
<keyword evidence="3" id="KW-0472">Membrane</keyword>
<gene>
    <name evidence="5" type="ORF">Harman_25430</name>
</gene>
<comment type="caution">
    <text evidence="5">The sequence shown here is derived from an EMBL/GenBank/DDBJ whole genome shotgun (WGS) entry which is preliminary data.</text>
</comment>
<feature type="region of interest" description="Disordered" evidence="2">
    <location>
        <begin position="271"/>
        <end position="297"/>
    </location>
</feature>
<dbReference type="OrthoDB" id="293768at2157"/>
<keyword evidence="3" id="KW-1133">Transmembrane helix</keyword>
<dbReference type="InterPro" id="IPR058677">
    <property type="entry name" value="ORF4_N"/>
</dbReference>
<dbReference type="AlphaFoldDB" id="A0A4C2EJD7"/>
<reference evidence="5 6" key="1">
    <citation type="submission" date="2019-02" db="EMBL/GenBank/DDBJ databases">
        <title>Haloarcula mannanilyticum sp. nov., a mannan degrading haloarchaeon isolated from commercial salt.</title>
        <authorList>
            <person name="Enomoto S."/>
            <person name="Shimane Y."/>
            <person name="Kamekura M."/>
            <person name="Ito T."/>
            <person name="Moriya O."/>
            <person name="Ihara K."/>
            <person name="Takahashi-Ando N."/>
            <person name="Fukushima Y."/>
            <person name="Yoshida Y."/>
            <person name="Usama R."/>
            <person name="Takai K."/>
            <person name="Minegishi H."/>
        </authorList>
    </citation>
    <scope>NUCLEOTIDE SEQUENCE [LARGE SCALE GENOMIC DNA]</scope>
    <source>
        <strain evidence="5 6">MD130-1</strain>
    </source>
</reference>
<dbReference type="Pfam" id="PF26255">
    <property type="entry name" value="Viral_env_HRPV"/>
    <property type="match status" value="1"/>
</dbReference>
<protein>
    <recommendedName>
        <fullName evidence="4">Envelope protein N-terminal domain-containing protein</fullName>
    </recommendedName>
</protein>
<accession>A0A4C2EJD7</accession>
<evidence type="ECO:0000256" key="2">
    <source>
        <dbReference type="SAM" id="MobiDB-lite"/>
    </source>
</evidence>
<evidence type="ECO:0000313" key="6">
    <source>
        <dbReference type="Proteomes" id="UP000304382"/>
    </source>
</evidence>
<keyword evidence="1" id="KW-0175">Coiled coil</keyword>
<evidence type="ECO:0000313" key="5">
    <source>
        <dbReference type="EMBL" id="GCF14608.1"/>
    </source>
</evidence>
<evidence type="ECO:0000256" key="3">
    <source>
        <dbReference type="SAM" id="Phobius"/>
    </source>
</evidence>
<keyword evidence="6" id="KW-1185">Reference proteome</keyword>
<name>A0A4C2EJD7_9EURY</name>